<evidence type="ECO:0000313" key="2">
    <source>
        <dbReference type="Proteomes" id="UP000674425"/>
    </source>
</evidence>
<proteinExistence type="predicted"/>
<evidence type="ECO:0000313" key="1">
    <source>
        <dbReference type="EMBL" id="CAE6868261.1"/>
    </source>
</evidence>
<keyword evidence="2" id="KW-1185">Reference proteome</keyword>
<dbReference type="RefSeq" id="WP_200623034.1">
    <property type="nucleotide sequence ID" value="NZ_CAJNAU010000226.1"/>
</dbReference>
<reference evidence="1 2" key="1">
    <citation type="submission" date="2021-02" db="EMBL/GenBank/DDBJ databases">
        <authorList>
            <person name="Vanwijnsberghe S."/>
        </authorList>
    </citation>
    <scope>NUCLEOTIDE SEQUENCE [LARGE SCALE GENOMIC DNA]</scope>
    <source>
        <strain evidence="1 2">R-69658</strain>
    </source>
</reference>
<accession>A0ABM8T8A6</accession>
<name>A0ABM8T8A6_9BURK</name>
<organism evidence="1 2">
    <name type="scientific">Paraburkholderia aspalathi</name>
    <dbReference type="NCBI Taxonomy" id="1324617"/>
    <lineage>
        <taxon>Bacteria</taxon>
        <taxon>Pseudomonadati</taxon>
        <taxon>Pseudomonadota</taxon>
        <taxon>Betaproteobacteria</taxon>
        <taxon>Burkholderiales</taxon>
        <taxon>Burkholderiaceae</taxon>
        <taxon>Paraburkholderia</taxon>
    </lineage>
</organism>
<gene>
    <name evidence="1" type="ORF">R69658_07994</name>
</gene>
<protein>
    <recommendedName>
        <fullName evidence="3">EF-hand domain-containing protein</fullName>
    </recommendedName>
</protein>
<dbReference type="EMBL" id="CAJNAU010000226">
    <property type="protein sequence ID" value="CAE6868261.1"/>
    <property type="molecule type" value="Genomic_DNA"/>
</dbReference>
<sequence>MTVREYTRFQLAENQLEAAIGLFIVGRDRFSVITLAGAADVILSRLALDNSESNFTDTLMQGEIRSGAVARSRVDHGREINDVLFINDMKHMDKDEDGFIDMDPDECAFGAIMKAMVNYIAIVGRKNSLATAFLLWVNKNIDSKKYNVSSDPNWQPEDAQVIPPIEGEKGKRLGWAVSSRARE</sequence>
<evidence type="ECO:0008006" key="3">
    <source>
        <dbReference type="Google" id="ProtNLM"/>
    </source>
</evidence>
<dbReference type="Proteomes" id="UP000674425">
    <property type="component" value="Unassembled WGS sequence"/>
</dbReference>
<comment type="caution">
    <text evidence="1">The sequence shown here is derived from an EMBL/GenBank/DDBJ whole genome shotgun (WGS) entry which is preliminary data.</text>
</comment>